<reference evidence="2 3" key="1">
    <citation type="journal article" date="2014" name="Mol. Plant">
        <title>Chromosome Scale Genome Assembly and Transcriptome Profiling of Nannochloropsis gaditana in Nitrogen Depletion.</title>
        <authorList>
            <person name="Corteggiani Carpinelli E."/>
            <person name="Telatin A."/>
            <person name="Vitulo N."/>
            <person name="Forcato C."/>
            <person name="D'Angelo M."/>
            <person name="Schiavon R."/>
            <person name="Vezzi A."/>
            <person name="Giacometti G.M."/>
            <person name="Morosinotto T."/>
            <person name="Valle G."/>
        </authorList>
    </citation>
    <scope>NUCLEOTIDE SEQUENCE [LARGE SCALE GENOMIC DNA]</scope>
    <source>
        <strain evidence="2 3">B-31</strain>
    </source>
</reference>
<dbReference type="AlphaFoldDB" id="W7U694"/>
<feature type="region of interest" description="Disordered" evidence="1">
    <location>
        <begin position="50"/>
        <end position="148"/>
    </location>
</feature>
<proteinExistence type="predicted"/>
<organism evidence="2 3">
    <name type="scientific">Nannochloropsis gaditana</name>
    <dbReference type="NCBI Taxonomy" id="72520"/>
    <lineage>
        <taxon>Eukaryota</taxon>
        <taxon>Sar</taxon>
        <taxon>Stramenopiles</taxon>
        <taxon>Ochrophyta</taxon>
        <taxon>Eustigmatophyceae</taxon>
        <taxon>Eustigmatales</taxon>
        <taxon>Monodopsidaceae</taxon>
        <taxon>Nannochloropsis</taxon>
    </lineage>
</organism>
<evidence type="ECO:0000256" key="1">
    <source>
        <dbReference type="SAM" id="MobiDB-lite"/>
    </source>
</evidence>
<comment type="caution">
    <text evidence="2">The sequence shown here is derived from an EMBL/GenBank/DDBJ whole genome shotgun (WGS) entry which is preliminary data.</text>
</comment>
<feature type="compositionally biased region" description="Basic and acidic residues" evidence="1">
    <location>
        <begin position="88"/>
        <end position="99"/>
    </location>
</feature>
<feature type="compositionally biased region" description="Gly residues" evidence="1">
    <location>
        <begin position="120"/>
        <end position="148"/>
    </location>
</feature>
<name>W7U694_9STRA</name>
<keyword evidence="3" id="KW-1185">Reference proteome</keyword>
<feature type="compositionally biased region" description="Basic and acidic residues" evidence="1">
    <location>
        <begin position="58"/>
        <end position="70"/>
    </location>
</feature>
<protein>
    <submittedName>
        <fullName evidence="2">Uncharacterized protein</fullName>
    </submittedName>
</protein>
<evidence type="ECO:0000313" key="3">
    <source>
        <dbReference type="Proteomes" id="UP000019335"/>
    </source>
</evidence>
<accession>W7U694</accession>
<gene>
    <name evidence="2" type="ORF">Naga_100329g6</name>
</gene>
<sequence length="148" mass="15341">MSSSPCGPWPFTKKRAGSTFLISFPLMPCPPFPPSHPPSLLPWQLRHIGRRLHGGRGGGDDHENRREHQAEQGLLATDLDRPSPAQSHPDRGNGRHRELPNCPFGVFDGEERGSACPSLGGAGGRCGGGGGGGGREGGRGSGGGSSTS</sequence>
<evidence type="ECO:0000313" key="2">
    <source>
        <dbReference type="EMBL" id="EWM28371.1"/>
    </source>
</evidence>
<dbReference type="EMBL" id="AZIL01000329">
    <property type="protein sequence ID" value="EWM28371.1"/>
    <property type="molecule type" value="Genomic_DNA"/>
</dbReference>
<dbReference type="Proteomes" id="UP000019335">
    <property type="component" value="Chromosome 5"/>
</dbReference>